<dbReference type="RefSeq" id="WP_296939684.1">
    <property type="nucleotide sequence ID" value="NZ_LT599032.1"/>
</dbReference>
<dbReference type="PANTHER" id="PTHR14948:SF25">
    <property type="entry name" value="DUF4190 DOMAIN-CONTAINING PROTEIN"/>
    <property type="match status" value="1"/>
</dbReference>
<evidence type="ECO:0000256" key="2">
    <source>
        <dbReference type="ARBA" id="ARBA00022692"/>
    </source>
</evidence>
<feature type="domain" description="GYF" evidence="7">
    <location>
        <begin position="4"/>
        <end position="51"/>
    </location>
</feature>
<evidence type="ECO:0000313" key="8">
    <source>
        <dbReference type="EMBL" id="SBV96193.1"/>
    </source>
</evidence>
<dbReference type="GO" id="GO:0016020">
    <property type="term" value="C:membrane"/>
    <property type="evidence" value="ECO:0007669"/>
    <property type="project" value="UniProtKB-SubCell"/>
</dbReference>
<dbReference type="PANTHER" id="PTHR14948">
    <property type="entry name" value="NG5"/>
    <property type="match status" value="1"/>
</dbReference>
<evidence type="ECO:0000256" key="6">
    <source>
        <dbReference type="SAM" id="Phobius"/>
    </source>
</evidence>
<feature type="transmembrane region" description="Helical" evidence="6">
    <location>
        <begin position="129"/>
        <end position="148"/>
    </location>
</feature>
<proteinExistence type="predicted"/>
<dbReference type="InterPro" id="IPR051423">
    <property type="entry name" value="CD225/Dispanin"/>
</dbReference>
<gene>
    <name evidence="8" type="ORF">KL86DYS1_11584</name>
</gene>
<organism evidence="8">
    <name type="scientific">uncultured Dysgonomonas sp</name>
    <dbReference type="NCBI Taxonomy" id="206096"/>
    <lineage>
        <taxon>Bacteria</taxon>
        <taxon>Pseudomonadati</taxon>
        <taxon>Bacteroidota</taxon>
        <taxon>Bacteroidia</taxon>
        <taxon>Bacteroidales</taxon>
        <taxon>Dysgonomonadaceae</taxon>
        <taxon>Dysgonomonas</taxon>
        <taxon>environmental samples</taxon>
    </lineage>
</organism>
<feature type="transmembrane region" description="Helical" evidence="6">
    <location>
        <begin position="172"/>
        <end position="198"/>
    </location>
</feature>
<keyword evidence="2 6" id="KW-0812">Transmembrane</keyword>
<dbReference type="EMBL" id="FLUM01000001">
    <property type="protein sequence ID" value="SBV96193.1"/>
    <property type="molecule type" value="Genomic_DNA"/>
</dbReference>
<name>A0A212J9S1_9BACT</name>
<keyword evidence="3 6" id="KW-1133">Transmembrane helix</keyword>
<dbReference type="Pfam" id="PF04505">
    <property type="entry name" value="CD225"/>
    <property type="match status" value="1"/>
</dbReference>
<protein>
    <recommendedName>
        <fullName evidence="7">GYF domain-containing protein</fullName>
    </recommendedName>
</protein>
<evidence type="ECO:0000256" key="5">
    <source>
        <dbReference type="SAM" id="MobiDB-lite"/>
    </source>
</evidence>
<evidence type="ECO:0000256" key="4">
    <source>
        <dbReference type="ARBA" id="ARBA00023136"/>
    </source>
</evidence>
<dbReference type="InterPro" id="IPR007593">
    <property type="entry name" value="CD225/Dispanin_fam"/>
</dbReference>
<dbReference type="InterPro" id="IPR025640">
    <property type="entry name" value="GYF_2"/>
</dbReference>
<feature type="region of interest" description="Disordered" evidence="5">
    <location>
        <begin position="73"/>
        <end position="102"/>
    </location>
</feature>
<accession>A0A212J9S1</accession>
<evidence type="ECO:0000256" key="1">
    <source>
        <dbReference type="ARBA" id="ARBA00004370"/>
    </source>
</evidence>
<reference evidence="8" key="1">
    <citation type="submission" date="2016-04" db="EMBL/GenBank/DDBJ databases">
        <authorList>
            <person name="Evans L.H."/>
            <person name="Alamgir A."/>
            <person name="Owens N."/>
            <person name="Weber N.D."/>
            <person name="Virtaneva K."/>
            <person name="Barbian K."/>
            <person name="Babar A."/>
            <person name="Rosenke K."/>
        </authorList>
    </citation>
    <scope>NUCLEOTIDE SEQUENCE</scope>
    <source>
        <strain evidence="8">86-1</strain>
    </source>
</reference>
<keyword evidence="4 6" id="KW-0472">Membrane</keyword>
<evidence type="ECO:0000256" key="3">
    <source>
        <dbReference type="ARBA" id="ARBA00022989"/>
    </source>
</evidence>
<evidence type="ECO:0000259" key="7">
    <source>
        <dbReference type="Pfam" id="PF14237"/>
    </source>
</evidence>
<sequence length="201" mass="22696">MVKYYYIDDISKQQCGPFPLNDLPSKKIRPETMVWRSGMPDWINAGSVPELSFLFDTKIPLPEERKSEAVAIKPSPAETVATEPKPQSQPIAPPQPATNYQQTNYRQDNNTRRWDDILPMPKNWLVESILLSIFCCSPISVVGIFYAAKVESLYYAKEYDRATQAAENAKKWALAGILFLPACYVLLVIFGAIVGSVFSWL</sequence>
<dbReference type="Pfam" id="PF14237">
    <property type="entry name" value="GYF_2"/>
    <property type="match status" value="1"/>
</dbReference>
<comment type="subcellular location">
    <subcellularLocation>
        <location evidence="1">Membrane</location>
    </subcellularLocation>
</comment>
<dbReference type="AlphaFoldDB" id="A0A212J9S1"/>